<dbReference type="PANTHER" id="PTHR46406">
    <property type="entry name" value="NITRIC OXIDE-ASSOCIATED PROTEIN 1"/>
    <property type="match status" value="1"/>
</dbReference>
<dbReference type="InterPro" id="IPR027417">
    <property type="entry name" value="P-loop_NTPase"/>
</dbReference>
<gene>
    <name evidence="2" type="ORF">HHI36_009395</name>
</gene>
<dbReference type="InterPro" id="IPR006073">
    <property type="entry name" value="GTP-bd"/>
</dbReference>
<evidence type="ECO:0000259" key="1">
    <source>
        <dbReference type="Pfam" id="PF01926"/>
    </source>
</evidence>
<dbReference type="Pfam" id="PF01926">
    <property type="entry name" value="MMR_HSR1"/>
    <property type="match status" value="1"/>
</dbReference>
<dbReference type="PANTHER" id="PTHR46406:SF1">
    <property type="entry name" value="NITRIC OXIDE-ASSOCIATED PROTEIN 1"/>
    <property type="match status" value="1"/>
</dbReference>
<comment type="caution">
    <text evidence="2">The sequence shown here is derived from an EMBL/GenBank/DDBJ whole genome shotgun (WGS) entry which is preliminary data.</text>
</comment>
<keyword evidence="3" id="KW-1185">Reference proteome</keyword>
<accession>A0ABD2MVL4</accession>
<evidence type="ECO:0000313" key="3">
    <source>
        <dbReference type="Proteomes" id="UP001516400"/>
    </source>
</evidence>
<organism evidence="2 3">
    <name type="scientific">Cryptolaemus montrouzieri</name>
    <dbReference type="NCBI Taxonomy" id="559131"/>
    <lineage>
        <taxon>Eukaryota</taxon>
        <taxon>Metazoa</taxon>
        <taxon>Ecdysozoa</taxon>
        <taxon>Arthropoda</taxon>
        <taxon>Hexapoda</taxon>
        <taxon>Insecta</taxon>
        <taxon>Pterygota</taxon>
        <taxon>Neoptera</taxon>
        <taxon>Endopterygota</taxon>
        <taxon>Coleoptera</taxon>
        <taxon>Polyphaga</taxon>
        <taxon>Cucujiformia</taxon>
        <taxon>Coccinelloidea</taxon>
        <taxon>Coccinellidae</taxon>
        <taxon>Scymninae</taxon>
        <taxon>Scymnini</taxon>
        <taxon>Cryptolaemus</taxon>
    </lineage>
</organism>
<dbReference type="CDD" id="cd01855">
    <property type="entry name" value="YqeH"/>
    <property type="match status" value="1"/>
</dbReference>
<dbReference type="InterPro" id="IPR052807">
    <property type="entry name" value="Mito_transl_resp_regulator"/>
</dbReference>
<evidence type="ECO:0000313" key="2">
    <source>
        <dbReference type="EMBL" id="KAL3270347.1"/>
    </source>
</evidence>
<sequence>MIDAHKDEYEVIRSRNELCKEKKEWMLNYDNFNDTIFEMEEGDDTINYGTSDPNSEISQVPCGGCGAHLHCKDPSLPGYIPSEIFKNSWKQGSADLTAVICQRCYFLKHHNIALEVQVSQDDYPKVLQTISTRKNAVIVLMVDLTDFPCSIWPGIADIFHRMPIIVVGNKVDLLPKDSAEYLNHIRRKLVEAVKSFGFASTKLIDVLLISAMTGYGVENLITVLQKSWRFKGDVHLVGCTNVGKSSLFNALIRSDYCKSQAEDLIQRATTSIWPGTTLNLLKFPIAKPSSHRLQLRINRLKELERVEKYESSLRKKLLRQTNDWKHAVLIGRIDRSVPTPEEDEGPADAFSISPSSSASGRFKLGVNEKDPVYALSRWCYDTPGVVQPDQIIHLLTSEELYLTLPKSLIAPQCFWVRPGESLFIAGLARLDYLEGDEPIRSAVFCSKELPISLCKTEEAKEFYEKYLGTEYLKVPSGGAERLQKWPGLEEAKTFTVKGIDTDYAAKDVVLSNAGRMGRTFKLKAWTPEKRGVYIRESLLPQAVNLRGPRIKSSPAYKIHKYFEEKN</sequence>
<name>A0ABD2MVL4_9CUCU</name>
<proteinExistence type="predicted"/>
<dbReference type="AlphaFoldDB" id="A0ABD2MVL4"/>
<dbReference type="SUPFAM" id="SSF52540">
    <property type="entry name" value="P-loop containing nucleoside triphosphate hydrolases"/>
    <property type="match status" value="1"/>
</dbReference>
<dbReference type="EMBL" id="JABFTP020000021">
    <property type="protein sequence ID" value="KAL3270347.1"/>
    <property type="molecule type" value="Genomic_DNA"/>
</dbReference>
<dbReference type="Gene3D" id="3.40.50.300">
    <property type="entry name" value="P-loop containing nucleotide triphosphate hydrolases"/>
    <property type="match status" value="1"/>
</dbReference>
<protein>
    <recommendedName>
        <fullName evidence="1">G domain-containing protein</fullName>
    </recommendedName>
</protein>
<feature type="domain" description="G" evidence="1">
    <location>
        <begin position="234"/>
        <end position="286"/>
    </location>
</feature>
<reference evidence="2 3" key="1">
    <citation type="journal article" date="2021" name="BMC Biol.">
        <title>Horizontally acquired antibacterial genes associated with adaptive radiation of ladybird beetles.</title>
        <authorList>
            <person name="Li H.S."/>
            <person name="Tang X.F."/>
            <person name="Huang Y.H."/>
            <person name="Xu Z.Y."/>
            <person name="Chen M.L."/>
            <person name="Du X.Y."/>
            <person name="Qiu B.Y."/>
            <person name="Chen P.T."/>
            <person name="Zhang W."/>
            <person name="Slipinski A."/>
            <person name="Escalona H.E."/>
            <person name="Waterhouse R.M."/>
            <person name="Zwick A."/>
            <person name="Pang H."/>
        </authorList>
    </citation>
    <scope>NUCLEOTIDE SEQUENCE [LARGE SCALE GENOMIC DNA]</scope>
    <source>
        <strain evidence="2">SYSU2018</strain>
    </source>
</reference>
<dbReference type="Proteomes" id="UP001516400">
    <property type="component" value="Unassembled WGS sequence"/>
</dbReference>